<comment type="caution">
    <text evidence="1">The sequence shown here is derived from an EMBL/GenBank/DDBJ whole genome shotgun (WGS) entry which is preliminary data.</text>
</comment>
<organism evidence="1 2">
    <name type="scientific">Polyplax serrata</name>
    <name type="common">Common mouse louse</name>
    <dbReference type="NCBI Taxonomy" id="468196"/>
    <lineage>
        <taxon>Eukaryota</taxon>
        <taxon>Metazoa</taxon>
        <taxon>Ecdysozoa</taxon>
        <taxon>Arthropoda</taxon>
        <taxon>Hexapoda</taxon>
        <taxon>Insecta</taxon>
        <taxon>Pterygota</taxon>
        <taxon>Neoptera</taxon>
        <taxon>Paraneoptera</taxon>
        <taxon>Psocodea</taxon>
        <taxon>Troctomorpha</taxon>
        <taxon>Phthiraptera</taxon>
        <taxon>Anoplura</taxon>
        <taxon>Polyplacidae</taxon>
        <taxon>Polyplax</taxon>
    </lineage>
</organism>
<sequence>KEELLNDQLNYQAICCPTSESDGASHLLGRFTSRCQWLKDENYYYIHTNAWGPVVRVYDCMLP</sequence>
<evidence type="ECO:0000313" key="2">
    <source>
        <dbReference type="Proteomes" id="UP001372834"/>
    </source>
</evidence>
<feature type="non-terminal residue" evidence="1">
    <location>
        <position position="1"/>
    </location>
</feature>
<proteinExistence type="predicted"/>
<dbReference type="EMBL" id="JAWJWE010000036">
    <property type="protein sequence ID" value="KAK6628217.1"/>
    <property type="molecule type" value="Genomic_DNA"/>
</dbReference>
<evidence type="ECO:0000313" key="1">
    <source>
        <dbReference type="EMBL" id="KAK6628217.1"/>
    </source>
</evidence>
<dbReference type="AlphaFoldDB" id="A0AAN8PD83"/>
<feature type="non-terminal residue" evidence="1">
    <location>
        <position position="63"/>
    </location>
</feature>
<gene>
    <name evidence="1" type="ORF">RUM43_002029</name>
</gene>
<accession>A0AAN8PD83</accession>
<name>A0AAN8PD83_POLSC</name>
<reference evidence="1 2" key="1">
    <citation type="submission" date="2023-10" db="EMBL/GenBank/DDBJ databases">
        <title>Genomes of two closely related lineages of the louse Polyplax serrata with different host specificities.</title>
        <authorList>
            <person name="Martinu J."/>
            <person name="Tarabai H."/>
            <person name="Stefka J."/>
            <person name="Hypsa V."/>
        </authorList>
    </citation>
    <scope>NUCLEOTIDE SEQUENCE [LARGE SCALE GENOMIC DNA]</scope>
    <source>
        <strain evidence="1">HR10_N</strain>
    </source>
</reference>
<protein>
    <submittedName>
        <fullName evidence="1">Uncharacterized protein</fullName>
    </submittedName>
</protein>
<dbReference type="Proteomes" id="UP001372834">
    <property type="component" value="Unassembled WGS sequence"/>
</dbReference>